<keyword evidence="1" id="KW-0732">Signal</keyword>
<organism evidence="2 3">
    <name type="scientific">Chryseobacterium gambrini</name>
    <dbReference type="NCBI Taxonomy" id="373672"/>
    <lineage>
        <taxon>Bacteria</taxon>
        <taxon>Pseudomonadati</taxon>
        <taxon>Bacteroidota</taxon>
        <taxon>Flavobacteriia</taxon>
        <taxon>Flavobacteriales</taxon>
        <taxon>Weeksellaceae</taxon>
        <taxon>Chryseobacterium group</taxon>
        <taxon>Chryseobacterium</taxon>
    </lineage>
</organism>
<dbReference type="Proteomes" id="UP001380186">
    <property type="component" value="Chromosome"/>
</dbReference>
<dbReference type="RefSeq" id="WP_268052592.1">
    <property type="nucleotide sequence ID" value="NZ_AP029022.1"/>
</dbReference>
<evidence type="ECO:0000313" key="3">
    <source>
        <dbReference type="Proteomes" id="UP001380186"/>
    </source>
</evidence>
<protein>
    <submittedName>
        <fullName evidence="2">Uncharacterized protein</fullName>
    </submittedName>
</protein>
<keyword evidence="3" id="KW-1185">Reference proteome</keyword>
<name>A0ABM8K9F3_9FLAO</name>
<gene>
    <name evidence="2" type="ORF">CRDW_30510</name>
</gene>
<accession>A0ABM8K9F3</accession>
<reference evidence="2 3" key="1">
    <citation type="journal article" date="2020" name="Microbes Environ.">
        <title>Synthetic bacterial community of duckweed: a simple and stable system to study plant-microbe interactions.</title>
        <authorList>
            <person name="Ishizawa H."/>
            <person name="Tada M."/>
            <person name="Kuroda M."/>
            <person name="Inoue D."/>
            <person name="Futamata H."/>
            <person name="Ike M."/>
        </authorList>
    </citation>
    <scope>NUCLEOTIDE SEQUENCE [LARGE SCALE GENOMIC DNA]</scope>
    <source>
        <strain evidence="2 3">DW100</strain>
    </source>
</reference>
<dbReference type="EMBL" id="AP029022">
    <property type="protein sequence ID" value="BEV05677.1"/>
    <property type="molecule type" value="Genomic_DNA"/>
</dbReference>
<proteinExistence type="predicted"/>
<evidence type="ECO:0000313" key="2">
    <source>
        <dbReference type="EMBL" id="BEV05677.1"/>
    </source>
</evidence>
<evidence type="ECO:0000256" key="1">
    <source>
        <dbReference type="SAM" id="SignalP"/>
    </source>
</evidence>
<feature type="chain" id="PRO_5045591517" evidence="1">
    <location>
        <begin position="23"/>
        <end position="73"/>
    </location>
</feature>
<sequence length="73" mass="7954">MKKQMKKAILLGAFLVAGVVSAFPFRTSCGKVLQVSQTIADHMTLDQLADYLGDVNSEVCPNAGTVVIHIYYH</sequence>
<feature type="signal peptide" evidence="1">
    <location>
        <begin position="1"/>
        <end position="22"/>
    </location>
</feature>